<dbReference type="InterPro" id="IPR020846">
    <property type="entry name" value="MFS_dom"/>
</dbReference>
<dbReference type="InterPro" id="IPR050549">
    <property type="entry name" value="MFS_Trehalose_Transporter"/>
</dbReference>
<accession>A0A7R9QJM2</accession>
<evidence type="ECO:0000256" key="4">
    <source>
        <dbReference type="ARBA" id="ARBA00022989"/>
    </source>
</evidence>
<evidence type="ECO:0000256" key="6">
    <source>
        <dbReference type="ARBA" id="ARBA00023180"/>
    </source>
</evidence>
<evidence type="ECO:0000256" key="2">
    <source>
        <dbReference type="ARBA" id="ARBA00022475"/>
    </source>
</evidence>
<dbReference type="EMBL" id="OC918001">
    <property type="protein sequence ID" value="CAD7648466.1"/>
    <property type="molecule type" value="Genomic_DNA"/>
</dbReference>
<keyword evidence="4 9" id="KW-1133">Transmembrane helix</keyword>
<keyword evidence="8" id="KW-0813">Transport</keyword>
<evidence type="ECO:0000256" key="7">
    <source>
        <dbReference type="ARBA" id="ARBA00024348"/>
    </source>
</evidence>
<feature type="transmembrane region" description="Helical" evidence="9">
    <location>
        <begin position="171"/>
        <end position="195"/>
    </location>
</feature>
<dbReference type="GO" id="GO:0005886">
    <property type="term" value="C:plasma membrane"/>
    <property type="evidence" value="ECO:0007669"/>
    <property type="project" value="UniProtKB-SubCell"/>
</dbReference>
<feature type="transmembrane region" description="Helical" evidence="9">
    <location>
        <begin position="324"/>
        <end position="345"/>
    </location>
</feature>
<feature type="transmembrane region" description="Helical" evidence="9">
    <location>
        <begin position="146"/>
        <end position="165"/>
    </location>
</feature>
<keyword evidence="3 9" id="KW-0812">Transmembrane</keyword>
<keyword evidence="12" id="KW-1185">Reference proteome</keyword>
<dbReference type="Gene3D" id="1.20.1250.20">
    <property type="entry name" value="MFS general substrate transporter like domains"/>
    <property type="match status" value="1"/>
</dbReference>
<dbReference type="PRINTS" id="PR00171">
    <property type="entry name" value="SUGRTRNSPORT"/>
</dbReference>
<dbReference type="PROSITE" id="PS50850">
    <property type="entry name" value="MFS"/>
    <property type="match status" value="1"/>
</dbReference>
<dbReference type="Proteomes" id="UP000728032">
    <property type="component" value="Unassembled WGS sequence"/>
</dbReference>
<feature type="transmembrane region" description="Helical" evidence="9">
    <location>
        <begin position="92"/>
        <end position="115"/>
    </location>
</feature>
<gene>
    <name evidence="11" type="ORF">ONB1V03_LOCUS6771</name>
</gene>
<comment type="subcellular location">
    <subcellularLocation>
        <location evidence="1">Cell membrane</location>
        <topology evidence="1">Multi-pass membrane protein</topology>
    </subcellularLocation>
</comment>
<feature type="transmembrane region" description="Helical" evidence="9">
    <location>
        <begin position="414"/>
        <end position="435"/>
    </location>
</feature>
<dbReference type="AlphaFoldDB" id="A0A7R9QJM2"/>
<dbReference type="FunFam" id="1.20.1250.20:FF:000055">
    <property type="entry name" value="Facilitated trehalose transporter Tret1-2 homolog"/>
    <property type="match status" value="1"/>
</dbReference>
<evidence type="ECO:0000256" key="1">
    <source>
        <dbReference type="ARBA" id="ARBA00004651"/>
    </source>
</evidence>
<dbReference type="SUPFAM" id="SSF103473">
    <property type="entry name" value="MFS general substrate transporter"/>
    <property type="match status" value="1"/>
</dbReference>
<keyword evidence="5 9" id="KW-0472">Membrane</keyword>
<feature type="transmembrane region" description="Helical" evidence="9">
    <location>
        <begin position="447"/>
        <end position="469"/>
    </location>
</feature>
<feature type="transmembrane region" description="Helical" evidence="9">
    <location>
        <begin position="121"/>
        <end position="139"/>
    </location>
</feature>
<feature type="transmembrane region" description="Helical" evidence="9">
    <location>
        <begin position="260"/>
        <end position="281"/>
    </location>
</feature>
<dbReference type="GO" id="GO:0022857">
    <property type="term" value="F:transmembrane transporter activity"/>
    <property type="evidence" value="ECO:0007669"/>
    <property type="project" value="InterPro"/>
</dbReference>
<organism evidence="11">
    <name type="scientific">Oppiella nova</name>
    <dbReference type="NCBI Taxonomy" id="334625"/>
    <lineage>
        <taxon>Eukaryota</taxon>
        <taxon>Metazoa</taxon>
        <taxon>Ecdysozoa</taxon>
        <taxon>Arthropoda</taxon>
        <taxon>Chelicerata</taxon>
        <taxon>Arachnida</taxon>
        <taxon>Acari</taxon>
        <taxon>Acariformes</taxon>
        <taxon>Sarcoptiformes</taxon>
        <taxon>Oribatida</taxon>
        <taxon>Brachypylina</taxon>
        <taxon>Oppioidea</taxon>
        <taxon>Oppiidae</taxon>
        <taxon>Oppiella</taxon>
    </lineage>
</organism>
<evidence type="ECO:0000313" key="12">
    <source>
        <dbReference type="Proteomes" id="UP000728032"/>
    </source>
</evidence>
<proteinExistence type="inferred from homology"/>
<dbReference type="NCBIfam" id="TIGR00879">
    <property type="entry name" value="SP"/>
    <property type="match status" value="1"/>
</dbReference>
<dbReference type="InterPro" id="IPR036259">
    <property type="entry name" value="MFS_trans_sf"/>
</dbReference>
<reference evidence="11" key="1">
    <citation type="submission" date="2020-11" db="EMBL/GenBank/DDBJ databases">
        <authorList>
            <person name="Tran Van P."/>
        </authorList>
    </citation>
    <scope>NUCLEOTIDE SEQUENCE</scope>
</reference>
<feature type="transmembrane region" description="Helical" evidence="9">
    <location>
        <begin position="381"/>
        <end position="402"/>
    </location>
</feature>
<dbReference type="OrthoDB" id="6339427at2759"/>
<dbReference type="Pfam" id="PF00083">
    <property type="entry name" value="Sugar_tr"/>
    <property type="match status" value="1"/>
</dbReference>
<feature type="transmembrane region" description="Helical" evidence="9">
    <location>
        <begin position="62"/>
        <end position="80"/>
    </location>
</feature>
<name>A0A7R9QJM2_9ACAR</name>
<evidence type="ECO:0000256" key="3">
    <source>
        <dbReference type="ARBA" id="ARBA00022692"/>
    </source>
</evidence>
<dbReference type="InterPro" id="IPR005828">
    <property type="entry name" value="MFS_sugar_transport-like"/>
</dbReference>
<evidence type="ECO:0000259" key="10">
    <source>
        <dbReference type="PROSITE" id="PS50850"/>
    </source>
</evidence>
<evidence type="ECO:0000313" key="11">
    <source>
        <dbReference type="EMBL" id="CAD7648466.1"/>
    </source>
</evidence>
<keyword evidence="6" id="KW-0325">Glycoprotein</keyword>
<evidence type="ECO:0000256" key="5">
    <source>
        <dbReference type="ARBA" id="ARBA00023136"/>
    </source>
</evidence>
<dbReference type="EMBL" id="CAJPVJ010003176">
    <property type="protein sequence ID" value="CAG2167260.1"/>
    <property type="molecule type" value="Genomic_DNA"/>
</dbReference>
<feature type="domain" description="Major facilitator superfamily (MFS) profile" evidence="10">
    <location>
        <begin position="16"/>
        <end position="473"/>
    </location>
</feature>
<dbReference type="InterPro" id="IPR003663">
    <property type="entry name" value="Sugar/inositol_transpt"/>
</dbReference>
<evidence type="ECO:0000256" key="8">
    <source>
        <dbReference type="RuleBase" id="RU003346"/>
    </source>
</evidence>
<dbReference type="PANTHER" id="PTHR48021:SF1">
    <property type="entry name" value="GH07001P-RELATED"/>
    <property type="match status" value="1"/>
</dbReference>
<comment type="similarity">
    <text evidence="7">Belongs to the major facilitator superfamily. Sugar transporter (TC 2.A.1.1) family. Trehalose transporter subfamily.</text>
</comment>
<sequence length="513" mass="54725">MSSDNNNDDRRSPSLWVWLAALSALMSAMTMGATLGWSAPALPDLHNNASSLYLTAADKDTETWIGSSMTLGALAGGLLGGPLLQMLGMKKVLIGLGAPFIVGWVLICAAKGFALIIVGRVLTGFGSGICCGVAPTYCIHLSTPKIRGLLGTGFQIFITIGILYIDLFGLFLGWRALCIVGLAPAVIMTIGMIFMPESPIWLMNKYGRSSQVVDALRKLRSDSSNIETELKEMADSADKSKENSGFSMGQLTRADIYKPFIIANVLMFFQQFSGINAVLFYLKTIFEDSGSSMDPMVSTCIVCAAMVIATIGGGLITDRLGRKVLLLASGVGHVVTLGVMGYYYYHKMHSGSDTTIVTTTASVMVEQSIESGVGGGGASLGWLPVVCLVVFVVSFSLGFGPIPWMIVAEITPSHAIGAVSATGTAFNWLCAFIVTKQFESIQKSLQSYGAFWMFAAIQVVAVLFTIFFVPETKGRSLEEMSRIFMGQSGGDEGTDVSKGSLPKYSVNKDVTTI</sequence>
<keyword evidence="2" id="KW-1003">Cell membrane</keyword>
<protein>
    <recommendedName>
        <fullName evidence="10">Major facilitator superfamily (MFS) profile domain-containing protein</fullName>
    </recommendedName>
</protein>
<dbReference type="PANTHER" id="PTHR48021">
    <property type="match status" value="1"/>
</dbReference>
<evidence type="ECO:0000256" key="9">
    <source>
        <dbReference type="SAM" id="Phobius"/>
    </source>
</evidence>
<feature type="transmembrane region" description="Helical" evidence="9">
    <location>
        <begin position="296"/>
        <end position="317"/>
    </location>
</feature>